<keyword evidence="1" id="KW-0560">Oxidoreductase</keyword>
<dbReference type="Pfam" id="PF00248">
    <property type="entry name" value="Aldo_ket_red"/>
    <property type="match status" value="1"/>
</dbReference>
<name>A0AAD3HCF7_9STRA</name>
<dbReference type="SUPFAM" id="SSF51430">
    <property type="entry name" value="NAD(P)-linked oxidoreductase"/>
    <property type="match status" value="1"/>
</dbReference>
<dbReference type="PRINTS" id="PR00069">
    <property type="entry name" value="ALDKETRDTASE"/>
</dbReference>
<proteinExistence type="predicted"/>
<feature type="domain" description="TauD/TfdA-like" evidence="3">
    <location>
        <begin position="20"/>
        <end position="316"/>
    </location>
</feature>
<accession>A0AAD3HCF7</accession>
<dbReference type="PANTHER" id="PTHR11732">
    <property type="entry name" value="ALDO/KETO REDUCTASE"/>
    <property type="match status" value="1"/>
</dbReference>
<dbReference type="InterPro" id="IPR036812">
    <property type="entry name" value="NAD(P)_OxRdtase_dom_sf"/>
</dbReference>
<dbReference type="PROSITE" id="PS00062">
    <property type="entry name" value="ALDOKETO_REDUCTASE_2"/>
    <property type="match status" value="1"/>
</dbReference>
<organism evidence="4 5">
    <name type="scientific">Chaetoceros tenuissimus</name>
    <dbReference type="NCBI Taxonomy" id="426638"/>
    <lineage>
        <taxon>Eukaryota</taxon>
        <taxon>Sar</taxon>
        <taxon>Stramenopiles</taxon>
        <taxon>Ochrophyta</taxon>
        <taxon>Bacillariophyta</taxon>
        <taxon>Coscinodiscophyceae</taxon>
        <taxon>Chaetocerotophycidae</taxon>
        <taxon>Chaetocerotales</taxon>
        <taxon>Chaetocerotaceae</taxon>
        <taxon>Chaetoceros</taxon>
    </lineage>
</organism>
<evidence type="ECO:0000259" key="2">
    <source>
        <dbReference type="Pfam" id="PF00248"/>
    </source>
</evidence>
<comment type="caution">
    <text evidence="4">The sequence shown here is derived from an EMBL/GenBank/DDBJ whole genome shotgun (WGS) entry which is preliminary data.</text>
</comment>
<dbReference type="Gene3D" id="3.20.20.100">
    <property type="entry name" value="NADP-dependent oxidoreductase domain"/>
    <property type="match status" value="1"/>
</dbReference>
<dbReference type="SUPFAM" id="SSF51197">
    <property type="entry name" value="Clavaminate synthase-like"/>
    <property type="match status" value="1"/>
</dbReference>
<dbReference type="InterPro" id="IPR003819">
    <property type="entry name" value="TauD/TfdA-like"/>
</dbReference>
<reference evidence="4 5" key="1">
    <citation type="journal article" date="2021" name="Sci. Rep.">
        <title>The genome of the diatom Chaetoceros tenuissimus carries an ancient integrated fragment of an extant virus.</title>
        <authorList>
            <person name="Hongo Y."/>
            <person name="Kimura K."/>
            <person name="Takaki Y."/>
            <person name="Yoshida Y."/>
            <person name="Baba S."/>
            <person name="Kobayashi G."/>
            <person name="Nagasaki K."/>
            <person name="Hano T."/>
            <person name="Tomaru Y."/>
        </authorList>
    </citation>
    <scope>NUCLEOTIDE SEQUENCE [LARGE SCALE GENOMIC DNA]</scope>
    <source>
        <strain evidence="4 5">NIES-3715</strain>
    </source>
</reference>
<keyword evidence="5" id="KW-1185">Reference proteome</keyword>
<dbReference type="EMBL" id="BLLK01000062">
    <property type="protein sequence ID" value="GFH58490.1"/>
    <property type="molecule type" value="Genomic_DNA"/>
</dbReference>
<dbReference type="InterPro" id="IPR020471">
    <property type="entry name" value="AKR"/>
</dbReference>
<evidence type="ECO:0000256" key="1">
    <source>
        <dbReference type="ARBA" id="ARBA00023002"/>
    </source>
</evidence>
<feature type="domain" description="NADP-dependent oxidoreductase" evidence="2">
    <location>
        <begin position="357"/>
        <end position="626"/>
    </location>
</feature>
<gene>
    <name evidence="4" type="ORF">CTEN210_14966</name>
</gene>
<dbReference type="InterPro" id="IPR018170">
    <property type="entry name" value="Aldo/ket_reductase_CS"/>
</dbReference>
<evidence type="ECO:0000313" key="4">
    <source>
        <dbReference type="EMBL" id="GFH58490.1"/>
    </source>
</evidence>
<protein>
    <submittedName>
        <fullName evidence="4">Aldehyde reductase</fullName>
    </submittedName>
</protein>
<dbReference type="InterPro" id="IPR042098">
    <property type="entry name" value="TauD-like_sf"/>
</dbReference>
<sequence>MSKQLIFSRLFENIHEREPLGASLDQNQFIELLSKHKALLVQSKDGEEPLSVNEFGKIIYDLGLQHYPYVGGAAPRRIIPVDVPGGDNMIYTANEAPPDQLIPFHHELAQTSNPPEYIFFYCEQPSETGGETALIDSTLVYRFVNDNFPSFMEKLKLHGARYARTLPPQDDKTSPIGRSFYNTYQVKTIEEVEAKLNKIVGLDYTWLPDGCLRVVSEPVSAVRFIDQQSSSNFIHQYTFHNSVIAAFIGWEDCRNDRKKAVRFGNDEEMDENVLEAIAKFMEENKVNYTWKKGDFFALNNRLVMHSRNAYTGTRRVYAAMFGGPLSDQSNPNSSLQPRSTSIADPTTFGCWRLDNPEETVYNAIKNGYRRIDCACDYGNEKEVGRGISRAINDGICSREDLFITSKLWNTYHAPEHVPLACNKSLNDLGLSYIDEYLIHFPISMEFIPFDKKYPPEWQNLEGQMVLVKNDINQTWKAMESLVRSQKVRSIGLSNFNCQHIRQILSIAEILPSTLQIECHPHLSQSKLIRFARSCNMNVSVFSPMGATSYISLDMATNDDVLFQNPIIERLAKHHRKTPAQIMLRWAIQRNTIPISKSSSSTRMIENRSLYDFYLSKEDVSLIDGLNKNRRYNDPGVFCEEAFGTFCPIYE</sequence>
<dbReference type="InterPro" id="IPR023210">
    <property type="entry name" value="NADP_OxRdtase_dom"/>
</dbReference>
<dbReference type="GO" id="GO:0016491">
    <property type="term" value="F:oxidoreductase activity"/>
    <property type="evidence" value="ECO:0007669"/>
    <property type="project" value="UniProtKB-KW"/>
</dbReference>
<dbReference type="AlphaFoldDB" id="A0AAD3HCF7"/>
<dbReference type="Pfam" id="PF02668">
    <property type="entry name" value="TauD"/>
    <property type="match status" value="1"/>
</dbReference>
<evidence type="ECO:0000259" key="3">
    <source>
        <dbReference type="Pfam" id="PF02668"/>
    </source>
</evidence>
<dbReference type="Proteomes" id="UP001054902">
    <property type="component" value="Unassembled WGS sequence"/>
</dbReference>
<evidence type="ECO:0000313" key="5">
    <source>
        <dbReference type="Proteomes" id="UP001054902"/>
    </source>
</evidence>
<dbReference type="Gene3D" id="3.60.130.10">
    <property type="entry name" value="Clavaminate synthase-like"/>
    <property type="match status" value="1"/>
</dbReference>